<dbReference type="InterPro" id="IPR050855">
    <property type="entry name" value="NDM-1-like"/>
</dbReference>
<sequence length="409" mass="45432">MKKMTILSIITVTILVTACGAEEKSSVEAVNSAKTETQEGGINSAIKDMKKLATAKPKEEATKIAEKVVAKKTVAKTVTEKVKETPKVAVEQKIESIGEKKSVGEIITTAIGGTKTVTKSSDVFDYKLKPKKVAENVWCFFGALDKPTKENAGNMANSCYIKTADSYVLMDTGPSYQFAKQAYTAMKKIADLPVSNIFISHEHDDHWLGNDFYKKKFNAKLIGPESVNTDYKEGTPTRMFNILPKNAIEGTHIIKLDETPKKKKTIVVSGEKFDIIPMDTKAHSKDDIFIYMPERKILFAGDLVMNGRITSGRDGSVMGELKALAMMKKLDWNILIPGHGFITDKTAMDEAQLYFDLTKERVLKAIDEGVDATEINEVVKLIEFKDKAMYDILNAHNIGFAYDELEMLE</sequence>
<evidence type="ECO:0000259" key="1">
    <source>
        <dbReference type="SMART" id="SM00849"/>
    </source>
</evidence>
<dbReference type="SMART" id="SM00849">
    <property type="entry name" value="Lactamase_B"/>
    <property type="match status" value="1"/>
</dbReference>
<name>A0A1W1BAC3_9ZZZZ</name>
<feature type="domain" description="Metallo-beta-lactamase" evidence="1">
    <location>
        <begin position="155"/>
        <end position="339"/>
    </location>
</feature>
<dbReference type="EMBL" id="FPHE01000004">
    <property type="protein sequence ID" value="SFV50427.1"/>
    <property type="molecule type" value="Genomic_DNA"/>
</dbReference>
<reference evidence="2" key="1">
    <citation type="submission" date="2016-10" db="EMBL/GenBank/DDBJ databases">
        <authorList>
            <person name="de Groot N.N."/>
        </authorList>
    </citation>
    <scope>NUCLEOTIDE SEQUENCE</scope>
</reference>
<gene>
    <name evidence="2" type="ORF">MNB_SV-12-749</name>
</gene>
<dbReference type="SUPFAM" id="SSF56281">
    <property type="entry name" value="Metallo-hydrolase/oxidoreductase"/>
    <property type="match status" value="1"/>
</dbReference>
<proteinExistence type="predicted"/>
<dbReference type="Pfam" id="PF00753">
    <property type="entry name" value="Lactamase_B"/>
    <property type="match status" value="1"/>
</dbReference>
<dbReference type="PROSITE" id="PS51257">
    <property type="entry name" value="PROKAR_LIPOPROTEIN"/>
    <property type="match status" value="1"/>
</dbReference>
<dbReference type="CDD" id="cd16282">
    <property type="entry name" value="metallo-hydrolase-like_MBL-fold"/>
    <property type="match status" value="1"/>
</dbReference>
<dbReference type="AlphaFoldDB" id="A0A1W1BAC3"/>
<dbReference type="InterPro" id="IPR001279">
    <property type="entry name" value="Metallo-B-lactamas"/>
</dbReference>
<protein>
    <submittedName>
        <fullName evidence="2">Beta lactamase</fullName>
    </submittedName>
</protein>
<dbReference type="Gene3D" id="3.60.15.10">
    <property type="entry name" value="Ribonuclease Z/Hydroxyacylglutathione hydrolase-like"/>
    <property type="match status" value="1"/>
</dbReference>
<dbReference type="InterPro" id="IPR036866">
    <property type="entry name" value="RibonucZ/Hydroxyglut_hydro"/>
</dbReference>
<evidence type="ECO:0000313" key="2">
    <source>
        <dbReference type="EMBL" id="SFV50427.1"/>
    </source>
</evidence>
<organism evidence="2">
    <name type="scientific">hydrothermal vent metagenome</name>
    <dbReference type="NCBI Taxonomy" id="652676"/>
    <lineage>
        <taxon>unclassified sequences</taxon>
        <taxon>metagenomes</taxon>
        <taxon>ecological metagenomes</taxon>
    </lineage>
</organism>
<dbReference type="PANTHER" id="PTHR42951">
    <property type="entry name" value="METALLO-BETA-LACTAMASE DOMAIN-CONTAINING"/>
    <property type="match status" value="1"/>
</dbReference>
<accession>A0A1W1BAC3</accession>
<dbReference type="PANTHER" id="PTHR42951:SF20">
    <property type="entry name" value="BETA LACTAMASE"/>
    <property type="match status" value="1"/>
</dbReference>